<keyword evidence="5" id="KW-0406">Ion transport</keyword>
<gene>
    <name evidence="7" type="ORF">PTTT1_LOCUS22982</name>
</gene>
<evidence type="ECO:0000256" key="3">
    <source>
        <dbReference type="ARBA" id="ARBA00022989"/>
    </source>
</evidence>
<proteinExistence type="inferred from homology"/>
<dbReference type="PANTHER" id="PTHR12483">
    <property type="entry name" value="SOLUTE CARRIER FAMILY 31 COPPER TRANSPORTERS"/>
    <property type="match status" value="1"/>
</dbReference>
<keyword evidence="5" id="KW-0187">Copper transport</keyword>
<comment type="similarity">
    <text evidence="5">Belongs to the copper transporter (Ctr) (TC 1.A.56) family. SLC31A subfamily.</text>
</comment>
<dbReference type="PANTHER" id="PTHR12483:SF27">
    <property type="entry name" value="COPPER TRANSPORT PROTEIN CTR1"/>
    <property type="match status" value="1"/>
</dbReference>
<feature type="chain" id="PRO_5035440692" description="Copper transport protein" evidence="6">
    <location>
        <begin position="23"/>
        <end position="273"/>
    </location>
</feature>
<dbReference type="AlphaFoldDB" id="A0A8J9TLZ7"/>
<reference evidence="7" key="1">
    <citation type="submission" date="2022-02" db="EMBL/GenBank/DDBJ databases">
        <authorList>
            <person name="Giguere J D."/>
        </authorList>
    </citation>
    <scope>NUCLEOTIDE SEQUENCE</scope>
    <source>
        <strain evidence="7">CCAP 1055/1</strain>
    </source>
</reference>
<accession>A0A8J9TLZ7</accession>
<feature type="transmembrane region" description="Helical" evidence="5">
    <location>
        <begin position="145"/>
        <end position="164"/>
    </location>
</feature>
<evidence type="ECO:0000256" key="4">
    <source>
        <dbReference type="ARBA" id="ARBA00023136"/>
    </source>
</evidence>
<keyword evidence="3 5" id="KW-1133">Transmembrane helix</keyword>
<dbReference type="EMBL" id="OU594960">
    <property type="protein sequence ID" value="CAG9283494.1"/>
    <property type="molecule type" value="Genomic_DNA"/>
</dbReference>
<dbReference type="GO" id="GO:0005886">
    <property type="term" value="C:plasma membrane"/>
    <property type="evidence" value="ECO:0007669"/>
    <property type="project" value="TreeGrafter"/>
</dbReference>
<dbReference type="Proteomes" id="UP000836788">
    <property type="component" value="Chromosome 19"/>
</dbReference>
<evidence type="ECO:0000256" key="5">
    <source>
        <dbReference type="RuleBase" id="RU367022"/>
    </source>
</evidence>
<dbReference type="Pfam" id="PF04145">
    <property type="entry name" value="Ctr"/>
    <property type="match status" value="1"/>
</dbReference>
<keyword evidence="5" id="KW-0186">Copper</keyword>
<comment type="subcellular location">
    <subcellularLocation>
        <location evidence="1 5">Membrane</location>
        <topology evidence="1 5">Multi-pass membrane protein</topology>
    </subcellularLocation>
</comment>
<feature type="signal peptide" evidence="6">
    <location>
        <begin position="1"/>
        <end position="22"/>
    </location>
</feature>
<sequence length="273" mass="30677">MRYVFLAVTLTCIGISIGKIHSLSPYQNAAAHDAVSRTNQLGDTKEWGIKSKRTVTTRTIEHPFTLTTEDEVHNVPNHDHHQDMPDQTDGGHAHDKDKFCSGMMPMSMFMDGFRVTLNRPENDCLMYFVQSWTLKDADSFKGACVFSFLLAVFLEGLSAVRSTVQRNTSQPRWTRHGLLTAIYAVQALLGYLVMFLAMSYSIELVFSAVFGLAFGNLVFFRYESLAPQPRSHPAAPSRRDIRNARDHKSSVNCGISEGLHEPLLVNSFNSKRD</sequence>
<dbReference type="InterPro" id="IPR007274">
    <property type="entry name" value="Cop_transporter"/>
</dbReference>
<keyword evidence="6" id="KW-0732">Signal</keyword>
<evidence type="ECO:0000313" key="7">
    <source>
        <dbReference type="EMBL" id="CAG9283494.1"/>
    </source>
</evidence>
<organism evidence="7">
    <name type="scientific">Phaeodactylum tricornutum</name>
    <name type="common">Diatom</name>
    <dbReference type="NCBI Taxonomy" id="2850"/>
    <lineage>
        <taxon>Eukaryota</taxon>
        <taxon>Sar</taxon>
        <taxon>Stramenopiles</taxon>
        <taxon>Ochrophyta</taxon>
        <taxon>Bacillariophyta</taxon>
        <taxon>Bacillariophyceae</taxon>
        <taxon>Bacillariophycidae</taxon>
        <taxon>Naviculales</taxon>
        <taxon>Phaeodactylaceae</taxon>
        <taxon>Phaeodactylum</taxon>
    </lineage>
</organism>
<feature type="transmembrane region" description="Helical" evidence="5">
    <location>
        <begin position="204"/>
        <end position="222"/>
    </location>
</feature>
<feature type="transmembrane region" description="Helical" evidence="5">
    <location>
        <begin position="176"/>
        <end position="198"/>
    </location>
</feature>
<keyword evidence="5" id="KW-0813">Transport</keyword>
<evidence type="ECO:0000256" key="6">
    <source>
        <dbReference type="SAM" id="SignalP"/>
    </source>
</evidence>
<evidence type="ECO:0000256" key="1">
    <source>
        <dbReference type="ARBA" id="ARBA00004141"/>
    </source>
</evidence>
<evidence type="ECO:0000256" key="2">
    <source>
        <dbReference type="ARBA" id="ARBA00022692"/>
    </source>
</evidence>
<keyword evidence="2 5" id="KW-0812">Transmembrane</keyword>
<name>A0A8J9TLZ7_PHATR</name>
<protein>
    <recommendedName>
        <fullName evidence="5">Copper transport protein</fullName>
    </recommendedName>
</protein>
<keyword evidence="4 5" id="KW-0472">Membrane</keyword>
<dbReference type="GO" id="GO:0005375">
    <property type="term" value="F:copper ion transmembrane transporter activity"/>
    <property type="evidence" value="ECO:0007669"/>
    <property type="project" value="UniProtKB-UniRule"/>
</dbReference>